<accession>A0AAE1F1U8</accession>
<sequence length="122" mass="13263">MQIFAMSLRKNIAGNIAAVALAESVSCASFHPFLHLFCYTNFRELSLSDFVQCTIVMVMMVAVIVVLVVVVVIVVLVVVVIVVVLVVVVIVVLVVVVIVVLVMVVVEYGAFYCSDVLMVMEV</sequence>
<dbReference type="Proteomes" id="UP001286313">
    <property type="component" value="Unassembled WGS sequence"/>
</dbReference>
<feature type="transmembrane region" description="Helical" evidence="1">
    <location>
        <begin position="85"/>
        <end position="111"/>
    </location>
</feature>
<keyword evidence="1" id="KW-1133">Transmembrane helix</keyword>
<evidence type="ECO:0000313" key="3">
    <source>
        <dbReference type="Proteomes" id="UP001286313"/>
    </source>
</evidence>
<keyword evidence="3" id="KW-1185">Reference proteome</keyword>
<evidence type="ECO:0000256" key="1">
    <source>
        <dbReference type="SAM" id="Phobius"/>
    </source>
</evidence>
<proteinExistence type="predicted"/>
<name>A0AAE1F1U8_PETCI</name>
<evidence type="ECO:0000313" key="2">
    <source>
        <dbReference type="EMBL" id="KAK3865068.1"/>
    </source>
</evidence>
<comment type="caution">
    <text evidence="2">The sequence shown here is derived from an EMBL/GenBank/DDBJ whole genome shotgun (WGS) entry which is preliminary data.</text>
</comment>
<feature type="transmembrane region" description="Helical" evidence="1">
    <location>
        <begin position="54"/>
        <end position="78"/>
    </location>
</feature>
<dbReference type="AlphaFoldDB" id="A0AAE1F1U8"/>
<feature type="transmembrane region" description="Helical" evidence="1">
    <location>
        <begin position="12"/>
        <end position="34"/>
    </location>
</feature>
<dbReference type="EMBL" id="JAWQEG010003667">
    <property type="protein sequence ID" value="KAK3865068.1"/>
    <property type="molecule type" value="Genomic_DNA"/>
</dbReference>
<keyword evidence="1" id="KW-0812">Transmembrane</keyword>
<protein>
    <submittedName>
        <fullName evidence="2">Uncharacterized protein</fullName>
    </submittedName>
</protein>
<gene>
    <name evidence="2" type="ORF">Pcinc_029288</name>
</gene>
<organism evidence="2 3">
    <name type="scientific">Petrolisthes cinctipes</name>
    <name type="common">Flat porcelain crab</name>
    <dbReference type="NCBI Taxonomy" id="88211"/>
    <lineage>
        <taxon>Eukaryota</taxon>
        <taxon>Metazoa</taxon>
        <taxon>Ecdysozoa</taxon>
        <taxon>Arthropoda</taxon>
        <taxon>Crustacea</taxon>
        <taxon>Multicrustacea</taxon>
        <taxon>Malacostraca</taxon>
        <taxon>Eumalacostraca</taxon>
        <taxon>Eucarida</taxon>
        <taxon>Decapoda</taxon>
        <taxon>Pleocyemata</taxon>
        <taxon>Anomura</taxon>
        <taxon>Galatheoidea</taxon>
        <taxon>Porcellanidae</taxon>
        <taxon>Petrolisthes</taxon>
    </lineage>
</organism>
<keyword evidence="1" id="KW-0472">Membrane</keyword>
<reference evidence="2" key="1">
    <citation type="submission" date="2023-10" db="EMBL/GenBank/DDBJ databases">
        <title>Genome assemblies of two species of porcelain crab, Petrolisthes cinctipes and Petrolisthes manimaculis (Anomura: Porcellanidae).</title>
        <authorList>
            <person name="Angst P."/>
        </authorList>
    </citation>
    <scope>NUCLEOTIDE SEQUENCE</scope>
    <source>
        <strain evidence="2">PB745_01</strain>
        <tissue evidence="2">Gill</tissue>
    </source>
</reference>